<dbReference type="AlphaFoldDB" id="A0A6N3EG49"/>
<proteinExistence type="predicted"/>
<dbReference type="RefSeq" id="WP_156684601.1">
    <property type="nucleotide sequence ID" value="NZ_CACRUA010000025.1"/>
</dbReference>
<evidence type="ECO:0000256" key="1">
    <source>
        <dbReference type="ARBA" id="ARBA00023163"/>
    </source>
</evidence>
<accession>A0A6N3EG49</accession>
<evidence type="ECO:0000259" key="2">
    <source>
        <dbReference type="Pfam" id="PF02357"/>
    </source>
</evidence>
<dbReference type="Gene3D" id="3.30.70.940">
    <property type="entry name" value="NusG, N-terminal domain"/>
    <property type="match status" value="1"/>
</dbReference>
<dbReference type="GO" id="GO:0006354">
    <property type="term" value="P:DNA-templated transcription elongation"/>
    <property type="evidence" value="ECO:0007669"/>
    <property type="project" value="InterPro"/>
</dbReference>
<organism evidence="3">
    <name type="scientific">Clostridium symbiosum</name>
    <name type="common">Bacteroides symbiosus</name>
    <dbReference type="NCBI Taxonomy" id="1512"/>
    <lineage>
        <taxon>Bacteria</taxon>
        <taxon>Bacillati</taxon>
        <taxon>Bacillota</taxon>
        <taxon>Clostridia</taxon>
        <taxon>Lachnospirales</taxon>
        <taxon>Lachnospiraceae</taxon>
        <taxon>Otoolea</taxon>
    </lineage>
</organism>
<keyword evidence="1" id="KW-0804">Transcription</keyword>
<gene>
    <name evidence="3" type="ORF">CSLFYP84_02017</name>
</gene>
<evidence type="ECO:0000313" key="3">
    <source>
        <dbReference type="EMBL" id="VYU37661.1"/>
    </source>
</evidence>
<dbReference type="InterPro" id="IPR036735">
    <property type="entry name" value="NGN_dom_sf"/>
</dbReference>
<reference evidence="3" key="1">
    <citation type="submission" date="2019-11" db="EMBL/GenBank/DDBJ databases">
        <authorList>
            <person name="Feng L."/>
        </authorList>
    </citation>
    <scope>NUCLEOTIDE SEQUENCE</scope>
    <source>
        <strain evidence="3">CsymbiosumLFYP84</strain>
    </source>
</reference>
<feature type="domain" description="NusG-like N-terminal" evidence="2">
    <location>
        <begin position="3"/>
        <end position="81"/>
    </location>
</feature>
<sequence>MEQWYALSAVSGKEQEAIELLERRISRENWCEWRILKKVKVFRSGGILHLVEDVMFPGYILVRTDCPEKLVKELQRAKDFPQPLIRSGNEMIAKETQMIPLEAADLMFLKAVCGDNLKRPMGITQIKLSDDRRIEKADGILSGYLNQVVKLNLHKRFAIVEVELFNRKQEILFGLKLEHDLAV</sequence>
<dbReference type="InterPro" id="IPR006645">
    <property type="entry name" value="NGN-like_dom"/>
</dbReference>
<name>A0A6N3EG49_CLOSY</name>
<protein>
    <submittedName>
        <fullName evidence="3">Transcription antitermination protein NusG</fullName>
    </submittedName>
</protein>
<dbReference type="SUPFAM" id="SSF82679">
    <property type="entry name" value="N-utilization substance G protein NusG, N-terminal domain"/>
    <property type="match status" value="1"/>
</dbReference>
<dbReference type="Pfam" id="PF02357">
    <property type="entry name" value="NusG"/>
    <property type="match status" value="1"/>
</dbReference>
<dbReference type="EMBL" id="CACRUA010000025">
    <property type="protein sequence ID" value="VYU37661.1"/>
    <property type="molecule type" value="Genomic_DNA"/>
</dbReference>